<gene>
    <name evidence="1" type="ORF">TM5383_02316</name>
</gene>
<proteinExistence type="predicted"/>
<dbReference type="InterPro" id="IPR036287">
    <property type="entry name" value="Rv1873-like_sf"/>
</dbReference>
<dbReference type="OrthoDB" id="9801870at2"/>
<organism evidence="1 2">
    <name type="scientific">Thalassovita mediterranea</name>
    <dbReference type="NCBI Taxonomy" id="340021"/>
    <lineage>
        <taxon>Bacteria</taxon>
        <taxon>Pseudomonadati</taxon>
        <taxon>Pseudomonadota</taxon>
        <taxon>Alphaproteobacteria</taxon>
        <taxon>Rhodobacterales</taxon>
        <taxon>Roseobacteraceae</taxon>
        <taxon>Thalassovita</taxon>
    </lineage>
</organism>
<accession>A0A0P1HDL0</accession>
<protein>
    <recommendedName>
        <fullName evidence="3">Calpastatin</fullName>
    </recommendedName>
</protein>
<dbReference type="AlphaFoldDB" id="A0A0P1HDL0"/>
<dbReference type="PIRSF" id="PIRSF008546">
    <property type="entry name" value="UCP008546"/>
    <property type="match status" value="1"/>
</dbReference>
<evidence type="ECO:0000313" key="2">
    <source>
        <dbReference type="Proteomes" id="UP000051681"/>
    </source>
</evidence>
<dbReference type="RefSeq" id="WP_058319172.1">
    <property type="nucleotide sequence ID" value="NZ_CYSF01000012.1"/>
</dbReference>
<dbReference type="Pfam" id="PF08837">
    <property type="entry name" value="DUF1810"/>
    <property type="match status" value="1"/>
</dbReference>
<dbReference type="Proteomes" id="UP000051681">
    <property type="component" value="Unassembled WGS sequence"/>
</dbReference>
<dbReference type="SUPFAM" id="SSF140736">
    <property type="entry name" value="Rv1873-like"/>
    <property type="match status" value="1"/>
</dbReference>
<reference evidence="1 2" key="1">
    <citation type="submission" date="2015-09" db="EMBL/GenBank/DDBJ databases">
        <authorList>
            <consortium name="Swine Surveillance"/>
        </authorList>
    </citation>
    <scope>NUCLEOTIDE SEQUENCE [LARGE SCALE GENOMIC DNA]</scope>
    <source>
        <strain evidence="1 2">CECT 8383</strain>
    </source>
</reference>
<keyword evidence="2" id="KW-1185">Reference proteome</keyword>
<dbReference type="Gene3D" id="1.25.40.380">
    <property type="entry name" value="Protein of unknown function DUF1810"/>
    <property type="match status" value="1"/>
</dbReference>
<dbReference type="InterPro" id="IPR014937">
    <property type="entry name" value="DUF1810"/>
</dbReference>
<dbReference type="STRING" id="340021.TM5383_02316"/>
<evidence type="ECO:0000313" key="1">
    <source>
        <dbReference type="EMBL" id="CUH85089.1"/>
    </source>
</evidence>
<name>A0A0P1HDL0_9RHOB</name>
<dbReference type="EMBL" id="CYSF01000012">
    <property type="protein sequence ID" value="CUH85089.1"/>
    <property type="molecule type" value="Genomic_DNA"/>
</dbReference>
<sequence>MTYDLSRFIAAQERSYATAEREVSEGRKVSHWMWYIYPQLIGLGRSDTALHYGIESLAEATAYLDHPVLGPRLLHMMDLMLQHLDQPADMILGPVDALKLRSCATLFSHVAGAPPVFAQVVEMFYDGTRCEVTEALLRKAQVA</sequence>
<evidence type="ECO:0008006" key="3">
    <source>
        <dbReference type="Google" id="ProtNLM"/>
    </source>
</evidence>